<dbReference type="InterPro" id="IPR052945">
    <property type="entry name" value="Mitotic_Regulator"/>
</dbReference>
<dbReference type="AlphaFoldDB" id="A0A0L6JLW2"/>
<dbReference type="eggNOG" id="COG0790">
    <property type="taxonomic scope" value="Bacteria"/>
</dbReference>
<name>A0A0L6JLW2_9FIRM</name>
<dbReference type="EMBL" id="LGTC01000001">
    <property type="protein sequence ID" value="KNY26392.1"/>
    <property type="molecule type" value="Genomic_DNA"/>
</dbReference>
<dbReference type="InterPro" id="IPR011990">
    <property type="entry name" value="TPR-like_helical_dom_sf"/>
</dbReference>
<sequence>MSHKQDTEYTRGYQIFEKLVRGDAVIGLFTDLNETIQIMMDCLWCAASRNNPLSYQVIGDCYLAVLKPIGAFDGVSPEDSIHRPWSEEAKNVMDDDKALQSALRAYFEGARLGDRGALLQFSQMSRYSNKKNQHLGLDLFNKLESLSAMEIYQCGLVQYWLGEFGLSAQSHLRAANMGNTDAQFELYIYFSRGIGVEINPEMSQHWLQRAAEANHPRALYNIGAAYASGSNVKQDFKKAAYYYARAAQLGNGQAAAMLAVMILMGQLEGSKEKAINWLDLADEFNYPTWELLDTVGINDPREA</sequence>
<dbReference type="Proteomes" id="UP000036923">
    <property type="component" value="Unassembled WGS sequence"/>
</dbReference>
<keyword evidence="2" id="KW-1185">Reference proteome</keyword>
<comment type="caution">
    <text evidence="1">The sequence shown here is derived from an EMBL/GenBank/DDBJ whole genome shotgun (WGS) entry which is preliminary data.</text>
</comment>
<dbReference type="PANTHER" id="PTHR43628:SF1">
    <property type="entry name" value="CHITIN SYNTHASE REGULATORY FACTOR 2-RELATED"/>
    <property type="match status" value="1"/>
</dbReference>
<protein>
    <submittedName>
        <fullName evidence="1">Sel1 domain protein repeat-containing protein</fullName>
    </submittedName>
</protein>
<dbReference type="PANTHER" id="PTHR43628">
    <property type="entry name" value="ACTIVATOR OF C KINASE PROTEIN 1-RELATED"/>
    <property type="match status" value="1"/>
</dbReference>
<dbReference type="Gene3D" id="1.25.40.10">
    <property type="entry name" value="Tetratricopeptide repeat domain"/>
    <property type="match status" value="1"/>
</dbReference>
<organism evidence="1 2">
    <name type="scientific">Pseudobacteroides cellulosolvens ATCC 35603 = DSM 2933</name>
    <dbReference type="NCBI Taxonomy" id="398512"/>
    <lineage>
        <taxon>Bacteria</taxon>
        <taxon>Bacillati</taxon>
        <taxon>Bacillota</taxon>
        <taxon>Clostridia</taxon>
        <taxon>Eubacteriales</taxon>
        <taxon>Oscillospiraceae</taxon>
        <taxon>Pseudobacteroides</taxon>
    </lineage>
</organism>
<reference evidence="2" key="1">
    <citation type="submission" date="2015-07" db="EMBL/GenBank/DDBJ databases">
        <title>Near-Complete Genome Sequence of the Cellulolytic Bacterium Bacteroides (Pseudobacteroides) cellulosolvens ATCC 35603.</title>
        <authorList>
            <person name="Dassa B."/>
            <person name="Utturkar S.M."/>
            <person name="Klingeman D.M."/>
            <person name="Hurt R.A."/>
            <person name="Keller M."/>
            <person name="Xu J."/>
            <person name="Reddy Y.H.K."/>
            <person name="Borovok I."/>
            <person name="Grinberg I.R."/>
            <person name="Lamed R."/>
            <person name="Zhivin O."/>
            <person name="Bayer E.A."/>
            <person name="Brown S.D."/>
        </authorList>
    </citation>
    <scope>NUCLEOTIDE SEQUENCE [LARGE SCALE GENOMIC DNA]</scope>
    <source>
        <strain evidence="2">DSM 2933</strain>
    </source>
</reference>
<dbReference type="SUPFAM" id="SSF81901">
    <property type="entry name" value="HCP-like"/>
    <property type="match status" value="1"/>
</dbReference>
<evidence type="ECO:0000313" key="2">
    <source>
        <dbReference type="Proteomes" id="UP000036923"/>
    </source>
</evidence>
<accession>A0A0L6JLW2</accession>
<proteinExistence type="predicted"/>
<dbReference type="Pfam" id="PF08238">
    <property type="entry name" value="Sel1"/>
    <property type="match status" value="3"/>
</dbReference>
<evidence type="ECO:0000313" key="1">
    <source>
        <dbReference type="EMBL" id="KNY26392.1"/>
    </source>
</evidence>
<dbReference type="SMART" id="SM00671">
    <property type="entry name" value="SEL1"/>
    <property type="match status" value="3"/>
</dbReference>
<dbReference type="InterPro" id="IPR006597">
    <property type="entry name" value="Sel1-like"/>
</dbReference>
<dbReference type="STRING" id="398512.Bccel_1654"/>
<gene>
    <name evidence="1" type="ORF">Bccel_1654</name>
</gene>